<keyword evidence="4 7" id="KW-0812">Transmembrane</keyword>
<dbReference type="AlphaFoldDB" id="A0A3M6Q5K0"/>
<evidence type="ECO:0000256" key="6">
    <source>
        <dbReference type="ARBA" id="ARBA00023136"/>
    </source>
</evidence>
<feature type="transmembrane region" description="Helical" evidence="7">
    <location>
        <begin position="318"/>
        <end position="340"/>
    </location>
</feature>
<dbReference type="GO" id="GO:0022857">
    <property type="term" value="F:transmembrane transporter activity"/>
    <property type="evidence" value="ECO:0007669"/>
    <property type="project" value="InterPro"/>
</dbReference>
<evidence type="ECO:0000256" key="7">
    <source>
        <dbReference type="SAM" id="Phobius"/>
    </source>
</evidence>
<organism evidence="9 10">
    <name type="scientific">Allofranklinella schreckenbergeri</name>
    <dbReference type="NCBI Taxonomy" id="1076744"/>
    <lineage>
        <taxon>Bacteria</taxon>
        <taxon>Pseudomonadati</taxon>
        <taxon>Pseudomonadota</taxon>
        <taxon>Betaproteobacteria</taxon>
        <taxon>Burkholderiales</taxon>
        <taxon>Comamonadaceae</taxon>
        <taxon>Allofranklinella</taxon>
    </lineage>
</organism>
<feature type="transmembrane region" description="Helical" evidence="7">
    <location>
        <begin position="88"/>
        <end position="105"/>
    </location>
</feature>
<evidence type="ECO:0000313" key="10">
    <source>
        <dbReference type="Proteomes" id="UP000267035"/>
    </source>
</evidence>
<evidence type="ECO:0000256" key="1">
    <source>
        <dbReference type="ARBA" id="ARBA00004651"/>
    </source>
</evidence>
<gene>
    <name evidence="9" type="ORF">EBQ25_09275</name>
</gene>
<comment type="subcellular location">
    <subcellularLocation>
        <location evidence="1">Cell membrane</location>
        <topology evidence="1">Multi-pass membrane protein</topology>
    </subcellularLocation>
</comment>
<proteinExistence type="predicted"/>
<dbReference type="GO" id="GO:0005886">
    <property type="term" value="C:plasma membrane"/>
    <property type="evidence" value="ECO:0007669"/>
    <property type="project" value="UniProtKB-SubCell"/>
</dbReference>
<feature type="transmembrane region" description="Helical" evidence="7">
    <location>
        <begin position="486"/>
        <end position="508"/>
    </location>
</feature>
<feature type="transmembrane region" description="Helical" evidence="7">
    <location>
        <begin position="218"/>
        <end position="237"/>
    </location>
</feature>
<feature type="transmembrane region" description="Helical" evidence="7">
    <location>
        <begin position="111"/>
        <end position="134"/>
    </location>
</feature>
<dbReference type="InterPro" id="IPR011701">
    <property type="entry name" value="MFS"/>
</dbReference>
<evidence type="ECO:0000259" key="8">
    <source>
        <dbReference type="PROSITE" id="PS50850"/>
    </source>
</evidence>
<feature type="domain" description="Major facilitator superfamily (MFS) profile" evidence="8">
    <location>
        <begin position="22"/>
        <end position="513"/>
    </location>
</feature>
<feature type="transmembrane region" description="Helical" evidence="7">
    <location>
        <begin position="174"/>
        <end position="197"/>
    </location>
</feature>
<comment type="caution">
    <text evidence="9">The sequence shown here is derived from an EMBL/GenBank/DDBJ whole genome shotgun (WGS) entry which is preliminary data.</text>
</comment>
<keyword evidence="6 7" id="KW-0472">Membrane</keyword>
<dbReference type="PROSITE" id="PS50850">
    <property type="entry name" value="MFS"/>
    <property type="match status" value="1"/>
</dbReference>
<evidence type="ECO:0000256" key="5">
    <source>
        <dbReference type="ARBA" id="ARBA00022989"/>
    </source>
</evidence>
<keyword evidence="10" id="KW-1185">Reference proteome</keyword>
<feature type="transmembrane region" description="Helical" evidence="7">
    <location>
        <begin position="282"/>
        <end position="306"/>
    </location>
</feature>
<dbReference type="Pfam" id="PF07690">
    <property type="entry name" value="MFS_1"/>
    <property type="match status" value="1"/>
</dbReference>
<feature type="transmembrane region" description="Helical" evidence="7">
    <location>
        <begin position="347"/>
        <end position="368"/>
    </location>
</feature>
<evidence type="ECO:0000256" key="3">
    <source>
        <dbReference type="ARBA" id="ARBA00022475"/>
    </source>
</evidence>
<name>A0A3M6Q5K0_9BURK</name>
<reference evidence="9 10" key="1">
    <citation type="submission" date="2018-10" db="EMBL/GenBank/DDBJ databases">
        <title>Comamonadaceae CDC group NO-1 genome sequencing and assembly.</title>
        <authorList>
            <person name="Bernier A.-M."/>
            <person name="Bernard K."/>
        </authorList>
    </citation>
    <scope>NUCLEOTIDE SEQUENCE [LARGE SCALE GENOMIC DNA]</scope>
    <source>
        <strain evidence="9 10">NML161473</strain>
    </source>
</reference>
<accession>A0A3M6Q5K0</accession>
<sequence>MPSVSPDSVALAQPPSPQRWLALAVLSTALLLIVIDMTVLYTALPILTHDLRASAAQKLWIVNMYPLVVAGLLPGTGTLGDRFGHRRVFAAGLALFGLASVWAAYAPSAAWLIAARAALACGAALMMPATLALIRLTFAEERERGLAIGIWASVASGGAALGPVLGGFLLTRFWWGSVFLINVPVVLLSLGLVFAVIGPDRQRRSQGQGPAVAWDWPSSLLALLGMLGLTYAIQTAAQVRPPWAQVALAAAVGLALLGWFVRRQRRIAYPLIDFSLLRHDGIATGVVAALMCSIAFIGFQLVFSQWLQLVRALSPLQAGLYVLPIALASFLAGPLAGALAGRSGPRAVILGGMAVCVAGLLGTLALYQGMGWPLVAALALLGGGYGVAVTGASSAIMFSAPESQAGMAASMEEVSYELGGLLGVALLGSLMTAVYAASLHLPDASAYAALPQIYDSLDEARLAAETLPAPWADALRQAASAAFDRAFVAVASASAALLAVALLALLLWRPAAPALPAQHKDCP</sequence>
<dbReference type="Gene3D" id="1.20.1720.10">
    <property type="entry name" value="Multidrug resistance protein D"/>
    <property type="match status" value="1"/>
</dbReference>
<feature type="transmembrane region" description="Helical" evidence="7">
    <location>
        <begin position="374"/>
        <end position="398"/>
    </location>
</feature>
<keyword evidence="3" id="KW-1003">Cell membrane</keyword>
<evidence type="ECO:0000256" key="4">
    <source>
        <dbReference type="ARBA" id="ARBA00022692"/>
    </source>
</evidence>
<feature type="transmembrane region" description="Helical" evidence="7">
    <location>
        <begin position="418"/>
        <end position="437"/>
    </location>
</feature>
<evidence type="ECO:0000256" key="2">
    <source>
        <dbReference type="ARBA" id="ARBA00022448"/>
    </source>
</evidence>
<dbReference type="Proteomes" id="UP000267035">
    <property type="component" value="Unassembled WGS sequence"/>
</dbReference>
<dbReference type="SUPFAM" id="SSF103473">
    <property type="entry name" value="MFS general substrate transporter"/>
    <property type="match status" value="1"/>
</dbReference>
<evidence type="ECO:0000313" key="9">
    <source>
        <dbReference type="EMBL" id="RMW98473.1"/>
    </source>
</evidence>
<dbReference type="PANTHER" id="PTHR42718">
    <property type="entry name" value="MAJOR FACILITATOR SUPERFAMILY MULTIDRUG TRANSPORTER MFSC"/>
    <property type="match status" value="1"/>
</dbReference>
<feature type="transmembrane region" description="Helical" evidence="7">
    <location>
        <begin position="243"/>
        <end position="261"/>
    </location>
</feature>
<dbReference type="EMBL" id="RDQL01000012">
    <property type="protein sequence ID" value="RMW98473.1"/>
    <property type="molecule type" value="Genomic_DNA"/>
</dbReference>
<dbReference type="Gene3D" id="1.20.1250.20">
    <property type="entry name" value="MFS general substrate transporter like domains"/>
    <property type="match status" value="1"/>
</dbReference>
<dbReference type="InterPro" id="IPR036259">
    <property type="entry name" value="MFS_trans_sf"/>
</dbReference>
<keyword evidence="2" id="KW-0813">Transport</keyword>
<dbReference type="InterPro" id="IPR020846">
    <property type="entry name" value="MFS_dom"/>
</dbReference>
<feature type="transmembrane region" description="Helical" evidence="7">
    <location>
        <begin position="20"/>
        <end position="47"/>
    </location>
</feature>
<dbReference type="CDD" id="cd17321">
    <property type="entry name" value="MFS_MMR_MDR_like"/>
    <property type="match status" value="1"/>
</dbReference>
<dbReference type="PANTHER" id="PTHR42718:SF47">
    <property type="entry name" value="METHYL VIOLOGEN RESISTANCE PROTEIN SMVA"/>
    <property type="match status" value="1"/>
</dbReference>
<feature type="transmembrane region" description="Helical" evidence="7">
    <location>
        <begin position="146"/>
        <end position="168"/>
    </location>
</feature>
<protein>
    <submittedName>
        <fullName evidence="9">MFS transporter</fullName>
    </submittedName>
</protein>
<keyword evidence="5 7" id="KW-1133">Transmembrane helix</keyword>
<dbReference type="RefSeq" id="WP_122254321.1">
    <property type="nucleotide sequence ID" value="NZ_RDQL01000012.1"/>
</dbReference>